<dbReference type="OrthoDB" id="341477at2759"/>
<gene>
    <name evidence="2" type="ORF">DNTS_023039</name>
</gene>
<evidence type="ECO:0000313" key="3">
    <source>
        <dbReference type="Proteomes" id="UP000316079"/>
    </source>
</evidence>
<name>A0A553Q581_9TELE</name>
<proteinExistence type="predicted"/>
<dbReference type="PANTHER" id="PTHR17604:SF1">
    <property type="entry name" value="TRANSCRIPTION COFACTOR VESTIGIAL-LIKE PROTEIN 4"/>
    <property type="match status" value="1"/>
</dbReference>
<dbReference type="PANTHER" id="PTHR17604">
    <property type="entry name" value="TRANSCRIPTION COFACTOR VESTIGIAL-LIKE PROTEIN 4"/>
    <property type="match status" value="1"/>
</dbReference>
<sequence>MLFTNMDLLNYQYLDKMNNNIGILCYEDNPRKQCVEKLQRQRLLVWLVFLVKLSVGPSAAPAKSCDVSTVAMERGQTSRNMPAKKIGRLFWEVRLSIIVPPVESPVEESVPVGIFRSNSLSLALGGLLCSKERFDALVGAENPDEALRSAGLSSCAQYGEAALRGDSRMQSMSLSAVSSHRTGPPPISPSKRKHSGDQSEEHIDCNSEHVAKMSRLFAAQLERLRNVLRSEAWDSRRSCAVMVALELLGVPGSARSFLTFPIRLRDGIQSRTRGALFCGERALHGRM</sequence>
<reference evidence="2 3" key="1">
    <citation type="journal article" date="2019" name="Sci. Data">
        <title>Hybrid genome assembly and annotation of Danionella translucida.</title>
        <authorList>
            <person name="Kadobianskyi M."/>
            <person name="Schulze L."/>
            <person name="Schuelke M."/>
            <person name="Judkewitz B."/>
        </authorList>
    </citation>
    <scope>NUCLEOTIDE SEQUENCE [LARGE SCALE GENOMIC DNA]</scope>
    <source>
        <strain evidence="2 3">Bolton</strain>
    </source>
</reference>
<dbReference type="AlphaFoldDB" id="A0A553Q581"/>
<dbReference type="GO" id="GO:0001223">
    <property type="term" value="F:transcription coactivator binding"/>
    <property type="evidence" value="ECO:0007669"/>
    <property type="project" value="TreeGrafter"/>
</dbReference>
<comment type="caution">
    <text evidence="2">The sequence shown here is derived from an EMBL/GenBank/DDBJ whole genome shotgun (WGS) entry which is preliminary data.</text>
</comment>
<protein>
    <submittedName>
        <fullName evidence="2">Uncharacterized protein</fullName>
    </submittedName>
</protein>
<organism evidence="2 3">
    <name type="scientific">Danionella cerebrum</name>
    <dbReference type="NCBI Taxonomy" id="2873325"/>
    <lineage>
        <taxon>Eukaryota</taxon>
        <taxon>Metazoa</taxon>
        <taxon>Chordata</taxon>
        <taxon>Craniata</taxon>
        <taxon>Vertebrata</taxon>
        <taxon>Euteleostomi</taxon>
        <taxon>Actinopterygii</taxon>
        <taxon>Neopterygii</taxon>
        <taxon>Teleostei</taxon>
        <taxon>Ostariophysi</taxon>
        <taxon>Cypriniformes</taxon>
        <taxon>Danionidae</taxon>
        <taxon>Danioninae</taxon>
        <taxon>Danionella</taxon>
    </lineage>
</organism>
<feature type="region of interest" description="Disordered" evidence="1">
    <location>
        <begin position="172"/>
        <end position="200"/>
    </location>
</feature>
<dbReference type="InterPro" id="IPR028184">
    <property type="entry name" value="VGLL4"/>
</dbReference>
<evidence type="ECO:0000256" key="1">
    <source>
        <dbReference type="SAM" id="MobiDB-lite"/>
    </source>
</evidence>
<keyword evidence="3" id="KW-1185">Reference proteome</keyword>
<dbReference type="Pfam" id="PF15245">
    <property type="entry name" value="VGLL4"/>
    <property type="match status" value="1"/>
</dbReference>
<dbReference type="EMBL" id="SRMA01026312">
    <property type="protein sequence ID" value="TRY85086.1"/>
    <property type="molecule type" value="Genomic_DNA"/>
</dbReference>
<feature type="compositionally biased region" description="Polar residues" evidence="1">
    <location>
        <begin position="172"/>
        <end position="181"/>
    </location>
</feature>
<accession>A0A553Q581</accession>
<dbReference type="GO" id="GO:0045892">
    <property type="term" value="P:negative regulation of DNA-templated transcription"/>
    <property type="evidence" value="ECO:0007669"/>
    <property type="project" value="TreeGrafter"/>
</dbReference>
<dbReference type="Proteomes" id="UP000316079">
    <property type="component" value="Unassembled WGS sequence"/>
</dbReference>
<evidence type="ECO:0000313" key="2">
    <source>
        <dbReference type="EMBL" id="TRY85086.1"/>
    </source>
</evidence>